<keyword evidence="2" id="KW-1185">Reference proteome</keyword>
<gene>
    <name evidence="1" type="ORF">HD841_000582</name>
</gene>
<organism evidence="1 2">
    <name type="scientific">Sphingomonas melonis</name>
    <dbReference type="NCBI Taxonomy" id="152682"/>
    <lineage>
        <taxon>Bacteria</taxon>
        <taxon>Pseudomonadati</taxon>
        <taxon>Pseudomonadota</taxon>
        <taxon>Alphaproteobacteria</taxon>
        <taxon>Sphingomonadales</taxon>
        <taxon>Sphingomonadaceae</taxon>
        <taxon>Sphingomonas</taxon>
    </lineage>
</organism>
<evidence type="ECO:0000313" key="1">
    <source>
        <dbReference type="EMBL" id="NYD88813.1"/>
    </source>
</evidence>
<comment type="caution">
    <text evidence="1">The sequence shown here is derived from an EMBL/GenBank/DDBJ whole genome shotgun (WGS) entry which is preliminary data.</text>
</comment>
<name>A0A7Y9FKI1_9SPHN</name>
<accession>A0A7Y9FKI1</accession>
<sequence>MERTRLAALSAAALLTLAGGYVVQHGVRQPRAHPAAVAVVSAPVAVVRPAAPPSATPDPATVRQRPERQLVDTLARHDRRGGDVRMMAAVMTAQPAPAATAAPVEAAMTAAVARLPVFAGAAEPVHVTCVRTACEVAGPLPAGQTEATMVNAFRDRQFEQGLLARGYTPGPVLVADAGDGRRGFVFYINNEF</sequence>
<dbReference type="RefSeq" id="WP_179507367.1">
    <property type="nucleotide sequence ID" value="NZ_JACCBY010000001.1"/>
</dbReference>
<evidence type="ECO:0000313" key="2">
    <source>
        <dbReference type="Proteomes" id="UP000517753"/>
    </source>
</evidence>
<reference evidence="1 2" key="1">
    <citation type="submission" date="2020-08" db="EMBL/GenBank/DDBJ databases">
        <title>The Agave Microbiome: Exploring the role of microbial communities in plant adaptations to desert environments.</title>
        <authorList>
            <person name="Partida-Martinez L.P."/>
        </authorList>
    </citation>
    <scope>NUCLEOTIDE SEQUENCE [LARGE SCALE GENOMIC DNA]</scope>
    <source>
        <strain evidence="1 2">AS2.3</strain>
    </source>
</reference>
<proteinExistence type="predicted"/>
<protein>
    <submittedName>
        <fullName evidence="1">Uncharacterized protein</fullName>
    </submittedName>
</protein>
<dbReference type="AlphaFoldDB" id="A0A7Y9FKI1"/>
<dbReference type="EMBL" id="JACCBY010000001">
    <property type="protein sequence ID" value="NYD88813.1"/>
    <property type="molecule type" value="Genomic_DNA"/>
</dbReference>
<dbReference type="Proteomes" id="UP000517753">
    <property type="component" value="Unassembled WGS sequence"/>
</dbReference>